<dbReference type="Gene3D" id="3.60.15.10">
    <property type="entry name" value="Ribonuclease Z/Hydroxyacylglutathione hydrolase-like"/>
    <property type="match status" value="1"/>
</dbReference>
<dbReference type="GeneID" id="25394221"/>
<dbReference type="InterPro" id="IPR002048">
    <property type="entry name" value="EF_hand_dom"/>
</dbReference>
<dbReference type="Pfam" id="PF00753">
    <property type="entry name" value="Lactamase_B"/>
    <property type="match status" value="1"/>
</dbReference>
<dbReference type="Proteomes" id="UP000002457">
    <property type="component" value="Chromosome"/>
</dbReference>
<dbReference type="InterPro" id="IPR001279">
    <property type="entry name" value="Metallo-B-lactamas"/>
</dbReference>
<gene>
    <name evidence="3" type="ordered locus">Mpal_2459</name>
</gene>
<dbReference type="RefSeq" id="WP_012619055.1">
    <property type="nucleotide sequence ID" value="NC_011832.1"/>
</dbReference>
<feature type="domain" description="EF-hand" evidence="1">
    <location>
        <begin position="335"/>
        <end position="360"/>
    </location>
</feature>
<dbReference type="SUPFAM" id="SSF74853">
    <property type="entry name" value="Lamin A/C globular tail domain"/>
    <property type="match status" value="1"/>
</dbReference>
<dbReference type="InterPro" id="IPR035681">
    <property type="entry name" value="ComA-like_MBL"/>
</dbReference>
<dbReference type="InterPro" id="IPR036415">
    <property type="entry name" value="Lamin_tail_dom_sf"/>
</dbReference>
<sequence precursor="true">MVDPLRYLLPILLLVLLIIPAAAHDPGTLTVSFLDVGQGDAILVQAPNDRAMLVDAGEAWAGPTVSADLTAEGIARLDYLIASHDDDDHIGGISEVLRHVTIGEFVNNGLPADTETAAHLWSLLADQGIPSLAATAGDTIPLDPANITVSVLNPPADRGTDQNEDSVVLRLIFGNQSFLLTGDAGTEAEDRILAVGQPIASTYLKVGHHGSSTSTGTGFVNAVNPTVAIIEAGRFNLFHHPNQAVVKRLQESGATVYTTAESGTVRVTATRTNSRLETTQGPELPITLPGFSLPPTDPDFDGTFEDVDGNQQRDFADVVAYFNQMDWIEANEPVDRFDIDRNGQVDFGDVIRLFTIIDEPIVTPTPTPSPTPTMTQEPDYTLVITGLDLANEWVSVQNTGEAPVDLTGCTLSDAGSTHVYTFPSFTLAAGSTVTIHTGSGQTTGTDLFWGLGSSVWNNDGDTAALKRPSGTVISTLTRP</sequence>
<evidence type="ECO:0000313" key="3">
    <source>
        <dbReference type="EMBL" id="ACL17736.1"/>
    </source>
</evidence>
<dbReference type="eggNOG" id="arCOG03611">
    <property type="taxonomic scope" value="Archaea"/>
</dbReference>
<dbReference type="CDD" id="cd07731">
    <property type="entry name" value="ComA-like_MBL-fold"/>
    <property type="match status" value="1"/>
</dbReference>
<dbReference type="HOGENOM" id="CLU_010363_0_1_2"/>
<keyword evidence="4" id="KW-1185">Reference proteome</keyword>
<dbReference type="Pfam" id="PF00932">
    <property type="entry name" value="LTD"/>
    <property type="match status" value="1"/>
</dbReference>
<dbReference type="KEGG" id="mpl:Mpal_2459"/>
<evidence type="ECO:0000259" key="2">
    <source>
        <dbReference type="PROSITE" id="PS51841"/>
    </source>
</evidence>
<dbReference type="OrthoDB" id="3327at2157"/>
<dbReference type="InterPro" id="IPR052159">
    <property type="entry name" value="Competence_DNA_uptake"/>
</dbReference>
<dbReference type="InterPro" id="IPR018247">
    <property type="entry name" value="EF_Hand_1_Ca_BS"/>
</dbReference>
<dbReference type="InterPro" id="IPR036866">
    <property type="entry name" value="RibonucZ/Hydroxyglut_hydro"/>
</dbReference>
<dbReference type="AlphaFoldDB" id="B8GEN5"/>
<proteinExistence type="predicted"/>
<dbReference type="PANTHER" id="PTHR30619">
    <property type="entry name" value="DNA INTERNALIZATION/COMPETENCE PROTEIN COMEC/REC2"/>
    <property type="match status" value="1"/>
</dbReference>
<reference evidence="3 4" key="1">
    <citation type="journal article" date="2015" name="Genome Announc.">
        <title>Complete Genome Sequence of Methanosphaerula palustris E1-9CT, a Hydrogenotrophic Methanogen Isolated from a Minerotrophic Fen Peatland.</title>
        <authorList>
            <person name="Cadillo-Quiroz H."/>
            <person name="Browne P."/>
            <person name="Kyrpides N."/>
            <person name="Woyke T."/>
            <person name="Goodwin L."/>
            <person name="Detter C."/>
            <person name="Yavitt J.B."/>
            <person name="Zinder S.H."/>
        </authorList>
    </citation>
    <scope>NUCLEOTIDE SEQUENCE [LARGE SCALE GENOMIC DNA]</scope>
    <source>
        <strain evidence="4">ATCC BAA-1556 / DSM 19958 / E1-9c</strain>
    </source>
</reference>
<protein>
    <submittedName>
        <fullName evidence="3">Beta-lactamase domain protein</fullName>
    </submittedName>
</protein>
<dbReference type="SMART" id="SM00849">
    <property type="entry name" value="Lactamase_B"/>
    <property type="match status" value="1"/>
</dbReference>
<dbReference type="Gene3D" id="2.60.40.1260">
    <property type="entry name" value="Lamin Tail domain"/>
    <property type="match status" value="1"/>
</dbReference>
<dbReference type="PROSITE" id="PS50222">
    <property type="entry name" value="EF_HAND_2"/>
    <property type="match status" value="1"/>
</dbReference>
<dbReference type="GO" id="GO:0005509">
    <property type="term" value="F:calcium ion binding"/>
    <property type="evidence" value="ECO:0007669"/>
    <property type="project" value="InterPro"/>
</dbReference>
<dbReference type="PROSITE" id="PS51841">
    <property type="entry name" value="LTD"/>
    <property type="match status" value="1"/>
</dbReference>
<organism evidence="3 4">
    <name type="scientific">Methanosphaerula palustris (strain ATCC BAA-1556 / DSM 19958 / E1-9c)</name>
    <dbReference type="NCBI Taxonomy" id="521011"/>
    <lineage>
        <taxon>Archaea</taxon>
        <taxon>Methanobacteriati</taxon>
        <taxon>Methanobacteriota</taxon>
        <taxon>Stenosarchaea group</taxon>
        <taxon>Methanomicrobia</taxon>
        <taxon>Methanomicrobiales</taxon>
        <taxon>Methanoregulaceae</taxon>
        <taxon>Methanosphaerula</taxon>
    </lineage>
</organism>
<evidence type="ECO:0000313" key="4">
    <source>
        <dbReference type="Proteomes" id="UP000002457"/>
    </source>
</evidence>
<feature type="domain" description="LTD" evidence="2">
    <location>
        <begin position="366"/>
        <end position="479"/>
    </location>
</feature>
<dbReference type="InterPro" id="IPR001322">
    <property type="entry name" value="Lamin_tail_dom"/>
</dbReference>
<evidence type="ECO:0000259" key="1">
    <source>
        <dbReference type="PROSITE" id="PS50222"/>
    </source>
</evidence>
<dbReference type="PROSITE" id="PS00018">
    <property type="entry name" value="EF_HAND_1"/>
    <property type="match status" value="1"/>
</dbReference>
<dbReference type="STRING" id="521011.Mpal_2459"/>
<accession>B8GEN5</accession>
<dbReference type="PANTHER" id="PTHR30619:SF1">
    <property type="entry name" value="RECOMBINATION PROTEIN 2"/>
    <property type="match status" value="1"/>
</dbReference>
<dbReference type="EMBL" id="CP001338">
    <property type="protein sequence ID" value="ACL17736.1"/>
    <property type="molecule type" value="Genomic_DNA"/>
</dbReference>
<dbReference type="SUPFAM" id="SSF56281">
    <property type="entry name" value="Metallo-hydrolase/oxidoreductase"/>
    <property type="match status" value="1"/>
</dbReference>
<name>B8GEN5_METPE</name>
<dbReference type="eggNOG" id="arCOG03009">
    <property type="taxonomic scope" value="Archaea"/>
</dbReference>